<gene>
    <name evidence="1" type="ORF">SAMN05421636_107293</name>
</gene>
<protein>
    <submittedName>
        <fullName evidence="1">Uncharacterized protein</fullName>
    </submittedName>
</protein>
<dbReference type="Proteomes" id="UP000199109">
    <property type="component" value="Unassembled WGS sequence"/>
</dbReference>
<dbReference type="AlphaFoldDB" id="A0A1G7FVJ7"/>
<dbReference type="RefSeq" id="WP_175455347.1">
    <property type="nucleotide sequence ID" value="NZ_FNAO01000007.1"/>
</dbReference>
<keyword evidence="2" id="KW-1185">Reference proteome</keyword>
<proteinExistence type="predicted"/>
<dbReference type="EMBL" id="FNAO01000007">
    <property type="protein sequence ID" value="SDE79812.1"/>
    <property type="molecule type" value="Genomic_DNA"/>
</dbReference>
<evidence type="ECO:0000313" key="1">
    <source>
        <dbReference type="EMBL" id="SDE79812.1"/>
    </source>
</evidence>
<reference evidence="1 2" key="1">
    <citation type="submission" date="2016-10" db="EMBL/GenBank/DDBJ databases">
        <authorList>
            <person name="de Groot N.N."/>
        </authorList>
    </citation>
    <scope>NUCLEOTIDE SEQUENCE [LARGE SCALE GENOMIC DNA]</scope>
    <source>
        <strain evidence="1 2">DSM 23421</strain>
    </source>
</reference>
<accession>A0A1G7FVJ7</accession>
<sequence>MLVSMQVCVAGPSTTLGNPIDVAYDSETDAIYISEVGNGKVLGYTAIGDGGDLAPSYSQDLMAASSIYFSSDETEGNRGTESVAQQTLL</sequence>
<evidence type="ECO:0000313" key="2">
    <source>
        <dbReference type="Proteomes" id="UP000199109"/>
    </source>
</evidence>
<organism evidence="1 2">
    <name type="scientific">Pricia antarctica</name>
    <dbReference type="NCBI Taxonomy" id="641691"/>
    <lineage>
        <taxon>Bacteria</taxon>
        <taxon>Pseudomonadati</taxon>
        <taxon>Bacteroidota</taxon>
        <taxon>Flavobacteriia</taxon>
        <taxon>Flavobacteriales</taxon>
        <taxon>Flavobacteriaceae</taxon>
        <taxon>Pricia</taxon>
    </lineage>
</organism>
<dbReference type="STRING" id="641691.SAMN05421636_107293"/>
<name>A0A1G7FVJ7_9FLAO</name>